<dbReference type="EMBL" id="JAACAK010000142">
    <property type="protein sequence ID" value="NIR76725.1"/>
    <property type="molecule type" value="Genomic_DNA"/>
</dbReference>
<dbReference type="AlphaFoldDB" id="A0AAE5CD70"/>
<name>A0AAE5CD70_9BACT</name>
<dbReference type="Proteomes" id="UP000702544">
    <property type="component" value="Unassembled WGS sequence"/>
</dbReference>
<comment type="caution">
    <text evidence="1">The sequence shown here is derived from an EMBL/GenBank/DDBJ whole genome shotgun (WGS) entry which is preliminary data.</text>
</comment>
<gene>
    <name evidence="1" type="ORF">GWO12_16730</name>
</gene>
<protein>
    <submittedName>
        <fullName evidence="1">Uncharacterized protein</fullName>
    </submittedName>
</protein>
<accession>A0AAE5CD70</accession>
<reference evidence="1 2" key="1">
    <citation type="submission" date="2020-01" db="EMBL/GenBank/DDBJ databases">
        <title>Genomes assembled from Gulf of Kutch pelagic sediment metagenomes.</title>
        <authorList>
            <person name="Chandrashekar M."/>
            <person name="Mahajan M.S."/>
            <person name="Dave K.J."/>
            <person name="Vatsa P."/>
            <person name="Nathani N.M."/>
        </authorList>
    </citation>
    <scope>NUCLEOTIDE SEQUENCE [LARGE SCALE GENOMIC DNA]</scope>
    <source>
        <strain evidence="1">KS3-K002</strain>
    </source>
</reference>
<evidence type="ECO:0000313" key="2">
    <source>
        <dbReference type="Proteomes" id="UP000702544"/>
    </source>
</evidence>
<proteinExistence type="predicted"/>
<organism evidence="1 2">
    <name type="scientific">Candidatus Kutchimonas denitrificans</name>
    <dbReference type="NCBI Taxonomy" id="3056748"/>
    <lineage>
        <taxon>Bacteria</taxon>
        <taxon>Pseudomonadati</taxon>
        <taxon>Gemmatimonadota</taxon>
        <taxon>Gemmatimonadia</taxon>
        <taxon>Candidatus Palauibacterales</taxon>
        <taxon>Candidatus Palauibacteraceae</taxon>
        <taxon>Candidatus Kutchimonas</taxon>
    </lineage>
</organism>
<evidence type="ECO:0000313" key="1">
    <source>
        <dbReference type="EMBL" id="NIR76725.1"/>
    </source>
</evidence>
<sequence>MKIRQIRPVDVEAAVSVETSAGHLRLSGSGDVVILTVVDPTTLRALSRLPLRLRRSRRARWFGNASRTLKALGVQLRIVSGEGEIARLGQGVRGTLLARAFAMGGTRLSFRTLVTALLGTARSERTTETPR</sequence>